<evidence type="ECO:0000313" key="3">
    <source>
        <dbReference type="Proteomes" id="UP000542405"/>
    </source>
</evidence>
<reference evidence="2 3" key="1">
    <citation type="submission" date="2020-04" db="EMBL/GenBank/DDBJ databases">
        <title>Achromobacter ruhlandii genome sequencing and assembly.</title>
        <authorList>
            <person name="Martins R.C.R."/>
            <person name="Perdigao-Neto L.V."/>
            <person name="Levin A.S.S."/>
            <person name="Costa S.F."/>
        </authorList>
    </citation>
    <scope>NUCLEOTIDE SEQUENCE [LARGE SCALE GENOMIC DNA]</scope>
    <source>
        <strain evidence="2 3">9035ralo</strain>
    </source>
</reference>
<dbReference type="Gene3D" id="1.25.40.10">
    <property type="entry name" value="Tetratricopeptide repeat domain"/>
    <property type="match status" value="1"/>
</dbReference>
<organism evidence="2 3">
    <name type="scientific">Achromobacter ruhlandii</name>
    <dbReference type="NCBI Taxonomy" id="72557"/>
    <lineage>
        <taxon>Bacteria</taxon>
        <taxon>Pseudomonadati</taxon>
        <taxon>Pseudomonadota</taxon>
        <taxon>Betaproteobacteria</taxon>
        <taxon>Burkholderiales</taxon>
        <taxon>Alcaligenaceae</taxon>
        <taxon>Achromobacter</taxon>
    </lineage>
</organism>
<dbReference type="RefSeq" id="WP_169537407.1">
    <property type="nucleotide sequence ID" value="NZ_JABBZE010000341.1"/>
</dbReference>
<dbReference type="InterPro" id="IPR011990">
    <property type="entry name" value="TPR-like_helical_dom_sf"/>
</dbReference>
<keyword evidence="1" id="KW-0732">Signal</keyword>
<feature type="non-terminal residue" evidence="2">
    <location>
        <position position="256"/>
    </location>
</feature>
<feature type="chain" id="PRO_5032962956" evidence="1">
    <location>
        <begin position="24"/>
        <end position="256"/>
    </location>
</feature>
<dbReference type="SMART" id="SM00671">
    <property type="entry name" value="SEL1"/>
    <property type="match status" value="4"/>
</dbReference>
<comment type="caution">
    <text evidence="2">The sequence shown here is derived from an EMBL/GenBank/DDBJ whole genome shotgun (WGS) entry which is preliminary data.</text>
</comment>
<dbReference type="InterPro" id="IPR050767">
    <property type="entry name" value="Sel1_AlgK"/>
</dbReference>
<dbReference type="PANTHER" id="PTHR11102:SF160">
    <property type="entry name" value="ERAD-ASSOCIATED E3 UBIQUITIN-PROTEIN LIGASE COMPONENT HRD3"/>
    <property type="match status" value="1"/>
</dbReference>
<evidence type="ECO:0000313" key="2">
    <source>
        <dbReference type="EMBL" id="NMU92320.1"/>
    </source>
</evidence>
<protein>
    <submittedName>
        <fullName evidence="2">Sel1 repeat family protein</fullName>
    </submittedName>
</protein>
<dbReference type="PANTHER" id="PTHR11102">
    <property type="entry name" value="SEL-1-LIKE PROTEIN"/>
    <property type="match status" value="1"/>
</dbReference>
<dbReference type="Proteomes" id="UP000542405">
    <property type="component" value="Unassembled WGS sequence"/>
</dbReference>
<gene>
    <name evidence="2" type="ORF">HGQ98_22110</name>
</gene>
<accession>A0A848NN50</accession>
<proteinExistence type="predicted"/>
<dbReference type="EMBL" id="JABBZE010000341">
    <property type="protein sequence ID" value="NMU92320.1"/>
    <property type="molecule type" value="Genomic_DNA"/>
</dbReference>
<sequence>MRHLPTAWLCVALAGGLPPAVMAQASPRPVPAANAADSATARAALDAVTHAQWVAMHNDMLARLANAAPLADYRALAESGNARAQALLGFIYASEHSLVAGLAQDLPQAAGWFRRAVAQGDVPAHVGLGLLTLHGMGAARDDAEAARLFRYAADRGSSAGQANLGDLHIEGRGVPQDPAAAASLYRLAAEQGHMNAQTNLAVLYARGWGVRQDYAEALRLYRLAAAPGGTQAYVGLGDLYRTGGGARRASAAGGRR</sequence>
<dbReference type="AlphaFoldDB" id="A0A848NN50"/>
<evidence type="ECO:0000256" key="1">
    <source>
        <dbReference type="SAM" id="SignalP"/>
    </source>
</evidence>
<dbReference type="SUPFAM" id="SSF81901">
    <property type="entry name" value="HCP-like"/>
    <property type="match status" value="1"/>
</dbReference>
<name>A0A848NN50_9BURK</name>
<dbReference type="Pfam" id="PF08238">
    <property type="entry name" value="Sel1"/>
    <property type="match status" value="4"/>
</dbReference>
<feature type="signal peptide" evidence="1">
    <location>
        <begin position="1"/>
        <end position="23"/>
    </location>
</feature>
<dbReference type="InterPro" id="IPR006597">
    <property type="entry name" value="Sel1-like"/>
</dbReference>